<evidence type="ECO:0000313" key="3">
    <source>
        <dbReference type="Proteomes" id="UP000824469"/>
    </source>
</evidence>
<accession>A0AA38LCP0</accession>
<dbReference type="AlphaFoldDB" id="A0AA38LCP0"/>
<organism evidence="2 3">
    <name type="scientific">Taxus chinensis</name>
    <name type="common">Chinese yew</name>
    <name type="synonym">Taxus wallichiana var. chinensis</name>
    <dbReference type="NCBI Taxonomy" id="29808"/>
    <lineage>
        <taxon>Eukaryota</taxon>
        <taxon>Viridiplantae</taxon>
        <taxon>Streptophyta</taxon>
        <taxon>Embryophyta</taxon>
        <taxon>Tracheophyta</taxon>
        <taxon>Spermatophyta</taxon>
        <taxon>Pinopsida</taxon>
        <taxon>Pinidae</taxon>
        <taxon>Conifers II</taxon>
        <taxon>Cupressales</taxon>
        <taxon>Taxaceae</taxon>
        <taxon>Taxus</taxon>
    </lineage>
</organism>
<evidence type="ECO:0000313" key="2">
    <source>
        <dbReference type="EMBL" id="KAH9316760.1"/>
    </source>
</evidence>
<dbReference type="EMBL" id="JAHRHJ020000005">
    <property type="protein sequence ID" value="KAH9316760.1"/>
    <property type="molecule type" value="Genomic_DNA"/>
</dbReference>
<feature type="compositionally biased region" description="Basic residues" evidence="1">
    <location>
        <begin position="202"/>
        <end position="212"/>
    </location>
</feature>
<dbReference type="Proteomes" id="UP000824469">
    <property type="component" value="Unassembled WGS sequence"/>
</dbReference>
<sequence>MGPRGREGGWRASRGGGARGHEAAAGRTPDGGGPCQSYLWAGGRPGAAEAAGRGKTRHGRSRAARHGGNTERRRPGRRTGGGGKQRGPRRLRRSRRGRRGRSNRAGRRGGRTPSLWGEREEGEGKLRRGGAAGGKETGKGGRRIRTAAARTAQERHDQAPSAAAGGRHQVPGVQEPRAASAGKVGNQGQHDHKDKVQQNLKVPRRGMVKPQRRRDDVRSYAEGWECTAMIKRVWNKSP</sequence>
<feature type="compositionally biased region" description="Basic residues" evidence="1">
    <location>
        <begin position="54"/>
        <end position="65"/>
    </location>
</feature>
<reference evidence="2 3" key="1">
    <citation type="journal article" date="2021" name="Nat. Plants">
        <title>The Taxus genome provides insights into paclitaxel biosynthesis.</title>
        <authorList>
            <person name="Xiong X."/>
            <person name="Gou J."/>
            <person name="Liao Q."/>
            <person name="Li Y."/>
            <person name="Zhou Q."/>
            <person name="Bi G."/>
            <person name="Li C."/>
            <person name="Du R."/>
            <person name="Wang X."/>
            <person name="Sun T."/>
            <person name="Guo L."/>
            <person name="Liang H."/>
            <person name="Lu P."/>
            <person name="Wu Y."/>
            <person name="Zhang Z."/>
            <person name="Ro D.K."/>
            <person name="Shang Y."/>
            <person name="Huang S."/>
            <person name="Yan J."/>
        </authorList>
    </citation>
    <scope>NUCLEOTIDE SEQUENCE [LARGE SCALE GENOMIC DNA]</scope>
    <source>
        <strain evidence="2">Ta-2019</strain>
    </source>
</reference>
<comment type="caution">
    <text evidence="2">The sequence shown here is derived from an EMBL/GenBank/DDBJ whole genome shotgun (WGS) entry which is preliminary data.</text>
</comment>
<gene>
    <name evidence="2" type="ORF">KI387_043998</name>
</gene>
<feature type="region of interest" description="Disordered" evidence="1">
    <location>
        <begin position="1"/>
        <end position="218"/>
    </location>
</feature>
<protein>
    <submittedName>
        <fullName evidence="2">Uncharacterized protein</fullName>
    </submittedName>
</protein>
<evidence type="ECO:0000256" key="1">
    <source>
        <dbReference type="SAM" id="MobiDB-lite"/>
    </source>
</evidence>
<proteinExistence type="predicted"/>
<feature type="compositionally biased region" description="Basic and acidic residues" evidence="1">
    <location>
        <begin position="117"/>
        <end position="126"/>
    </location>
</feature>
<feature type="compositionally biased region" description="Basic residues" evidence="1">
    <location>
        <begin position="86"/>
        <end position="110"/>
    </location>
</feature>
<name>A0AA38LCP0_TAXCH</name>
<keyword evidence="3" id="KW-1185">Reference proteome</keyword>